<dbReference type="InterPro" id="IPR016169">
    <property type="entry name" value="FAD-bd_PCMH_sub2"/>
</dbReference>
<accession>A0A1V8ZWZ3</accession>
<organism evidence="7 8">
    <name type="scientific">Saccharomonospora piscinae</name>
    <dbReference type="NCBI Taxonomy" id="687388"/>
    <lineage>
        <taxon>Bacteria</taxon>
        <taxon>Bacillati</taxon>
        <taxon>Actinomycetota</taxon>
        <taxon>Actinomycetes</taxon>
        <taxon>Pseudonocardiales</taxon>
        <taxon>Pseudonocardiaceae</taxon>
        <taxon>Saccharomonospora</taxon>
    </lineage>
</organism>
<dbReference type="AlphaFoldDB" id="A0A1V8ZWZ3"/>
<evidence type="ECO:0000313" key="7">
    <source>
        <dbReference type="EMBL" id="OQO89311.1"/>
    </source>
</evidence>
<comment type="similarity">
    <text evidence="2">Belongs to the oxygen-dependent FAD-linked oxidoreductase family.</text>
</comment>
<keyword evidence="5" id="KW-0560">Oxidoreductase</keyword>
<dbReference type="InterPro" id="IPR016166">
    <property type="entry name" value="FAD-bd_PCMH"/>
</dbReference>
<evidence type="ECO:0000259" key="6">
    <source>
        <dbReference type="PROSITE" id="PS51387"/>
    </source>
</evidence>
<dbReference type="EMBL" id="MWIH01000009">
    <property type="protein sequence ID" value="OQO89311.1"/>
    <property type="molecule type" value="Genomic_DNA"/>
</dbReference>
<evidence type="ECO:0000256" key="1">
    <source>
        <dbReference type="ARBA" id="ARBA00001974"/>
    </source>
</evidence>
<dbReference type="Gene3D" id="3.40.462.20">
    <property type="match status" value="1"/>
</dbReference>
<dbReference type="GO" id="GO:0071949">
    <property type="term" value="F:FAD binding"/>
    <property type="evidence" value="ECO:0007669"/>
    <property type="project" value="InterPro"/>
</dbReference>
<dbReference type="PANTHER" id="PTHR42973">
    <property type="entry name" value="BINDING OXIDOREDUCTASE, PUTATIVE (AFU_ORTHOLOGUE AFUA_1G17690)-RELATED"/>
    <property type="match status" value="1"/>
</dbReference>
<keyword evidence="3" id="KW-0285">Flavoprotein</keyword>
<sequence>MAPLRDRLSGPVVNPADAGYEDTRAVFNSMVTARPQAIARCTSPGDVTEALAFARETGLEVAVRGGGHSVSGASLADGGLVLDLRPLNRVSVDRERGLAVAAGGANWGDFDRATQPDHLATTGGRVSTTGVAGLTLGGGSGWLERRFGLACDNLVAAELITADGRHVHTDERNRSELFWALHGGGGNFGVATELTFAVHPLPEFAIAMLLWPAEDGLEIAQRYRALLTGAPDTVGGGLVFLTGPPEDFVPDALVGRLCCMALLTYAGPETELREFAAPLFAAEPRGQLVTGLPYAEFQHMLDDPPGQRNYWSDENLTSLPDEALRRFCDHARDMPVPSASQQWLFPWGGAVARGQEWPGFDRGAAWAVHPFGVYADPADDARVRAWSRELCAAVRPWGTGDTYLNFIGDEGQDRIVAGYGERNYRRLAEVKAEYDPDNVFHRWHAIVPATGGTALAGTR</sequence>
<evidence type="ECO:0000313" key="8">
    <source>
        <dbReference type="Proteomes" id="UP000192591"/>
    </source>
</evidence>
<dbReference type="SUPFAM" id="SSF56176">
    <property type="entry name" value="FAD-binding/transporter-associated domain-like"/>
    <property type="match status" value="1"/>
</dbReference>
<protein>
    <submittedName>
        <fullName evidence="7">FAD-binding protein</fullName>
    </submittedName>
</protein>
<dbReference type="Gene3D" id="3.30.465.10">
    <property type="match status" value="1"/>
</dbReference>
<dbReference type="SUPFAM" id="SSF55103">
    <property type="entry name" value="FAD-linked oxidases, C-terminal domain"/>
    <property type="match status" value="1"/>
</dbReference>
<dbReference type="PROSITE" id="PS00862">
    <property type="entry name" value="OX2_COVAL_FAD"/>
    <property type="match status" value="1"/>
</dbReference>
<evidence type="ECO:0000256" key="4">
    <source>
        <dbReference type="ARBA" id="ARBA00022827"/>
    </source>
</evidence>
<evidence type="ECO:0000256" key="3">
    <source>
        <dbReference type="ARBA" id="ARBA00022630"/>
    </source>
</evidence>
<dbReference type="PANTHER" id="PTHR42973:SF39">
    <property type="entry name" value="FAD-BINDING PCMH-TYPE DOMAIN-CONTAINING PROTEIN"/>
    <property type="match status" value="1"/>
</dbReference>
<reference evidence="7 8" key="1">
    <citation type="submission" date="2017-02" db="EMBL/GenBank/DDBJ databases">
        <title>Draft genome of Saccharomonospora sp. 154.</title>
        <authorList>
            <person name="Alonso-Carmona G.S."/>
            <person name="De La Haba R."/>
            <person name="Vera-Gargallo B."/>
            <person name="Sandoval-Trujillo A.H."/>
            <person name="Ramirez-Duran N."/>
            <person name="Ventosa A."/>
        </authorList>
    </citation>
    <scope>NUCLEOTIDE SEQUENCE [LARGE SCALE GENOMIC DNA]</scope>
    <source>
        <strain evidence="7 8">LRS4.154</strain>
    </source>
</reference>
<dbReference type="PROSITE" id="PS51387">
    <property type="entry name" value="FAD_PCMH"/>
    <property type="match status" value="1"/>
</dbReference>
<dbReference type="GO" id="GO:0016491">
    <property type="term" value="F:oxidoreductase activity"/>
    <property type="evidence" value="ECO:0007669"/>
    <property type="project" value="UniProtKB-KW"/>
</dbReference>
<dbReference type="Pfam" id="PF01565">
    <property type="entry name" value="FAD_binding_4"/>
    <property type="match status" value="1"/>
</dbReference>
<gene>
    <name evidence="7" type="ORF">B1813_20385</name>
</gene>
<dbReference type="InterPro" id="IPR016167">
    <property type="entry name" value="FAD-bd_PCMH_sub1"/>
</dbReference>
<name>A0A1V8ZWZ3_SACPI</name>
<comment type="caution">
    <text evidence="7">The sequence shown here is derived from an EMBL/GenBank/DDBJ whole genome shotgun (WGS) entry which is preliminary data.</text>
</comment>
<evidence type="ECO:0000256" key="5">
    <source>
        <dbReference type="ARBA" id="ARBA00023002"/>
    </source>
</evidence>
<dbReference type="Proteomes" id="UP000192591">
    <property type="component" value="Unassembled WGS sequence"/>
</dbReference>
<dbReference type="Pfam" id="PF08031">
    <property type="entry name" value="BBE"/>
    <property type="match status" value="1"/>
</dbReference>
<comment type="cofactor">
    <cofactor evidence="1">
        <name>FAD</name>
        <dbReference type="ChEBI" id="CHEBI:57692"/>
    </cofactor>
</comment>
<proteinExistence type="inferred from homology"/>
<dbReference type="InterPro" id="IPR016164">
    <property type="entry name" value="FAD-linked_Oxase-like_C"/>
</dbReference>
<dbReference type="InterPro" id="IPR012951">
    <property type="entry name" value="BBE"/>
</dbReference>
<dbReference type="InterPro" id="IPR006093">
    <property type="entry name" value="Oxy_OxRdtase_FAD_BS"/>
</dbReference>
<dbReference type="InterPro" id="IPR006094">
    <property type="entry name" value="Oxid_FAD_bind_N"/>
</dbReference>
<keyword evidence="8" id="KW-1185">Reference proteome</keyword>
<dbReference type="InterPro" id="IPR050416">
    <property type="entry name" value="FAD-linked_Oxidoreductase"/>
</dbReference>
<dbReference type="STRING" id="1962155.B1813_20385"/>
<dbReference type="Gene3D" id="3.30.43.10">
    <property type="entry name" value="Uridine Diphospho-n-acetylenolpyruvylglucosamine Reductase, domain 2"/>
    <property type="match status" value="1"/>
</dbReference>
<feature type="domain" description="FAD-binding PCMH-type" evidence="6">
    <location>
        <begin position="31"/>
        <end position="201"/>
    </location>
</feature>
<dbReference type="RefSeq" id="WP_252365309.1">
    <property type="nucleotide sequence ID" value="NZ_MWIH01000009.1"/>
</dbReference>
<keyword evidence="4" id="KW-0274">FAD</keyword>
<dbReference type="InterPro" id="IPR036318">
    <property type="entry name" value="FAD-bd_PCMH-like_sf"/>
</dbReference>
<evidence type="ECO:0000256" key="2">
    <source>
        <dbReference type="ARBA" id="ARBA00005466"/>
    </source>
</evidence>